<organism evidence="2 3">
    <name type="scientific">Microthyrium microscopicum</name>
    <dbReference type="NCBI Taxonomy" id="703497"/>
    <lineage>
        <taxon>Eukaryota</taxon>
        <taxon>Fungi</taxon>
        <taxon>Dikarya</taxon>
        <taxon>Ascomycota</taxon>
        <taxon>Pezizomycotina</taxon>
        <taxon>Dothideomycetes</taxon>
        <taxon>Dothideomycetes incertae sedis</taxon>
        <taxon>Microthyriales</taxon>
        <taxon>Microthyriaceae</taxon>
        <taxon>Microthyrium</taxon>
    </lineage>
</organism>
<dbReference type="Proteomes" id="UP000799302">
    <property type="component" value="Unassembled WGS sequence"/>
</dbReference>
<accession>A0A6A6U150</accession>
<name>A0A6A6U150_9PEZI</name>
<dbReference type="GO" id="GO:0005737">
    <property type="term" value="C:cytoplasm"/>
    <property type="evidence" value="ECO:0007669"/>
    <property type="project" value="TreeGrafter"/>
</dbReference>
<feature type="compositionally biased region" description="Low complexity" evidence="1">
    <location>
        <begin position="14"/>
        <end position="28"/>
    </location>
</feature>
<reference evidence="2" key="1">
    <citation type="journal article" date="2020" name="Stud. Mycol.">
        <title>101 Dothideomycetes genomes: a test case for predicting lifestyles and emergence of pathogens.</title>
        <authorList>
            <person name="Haridas S."/>
            <person name="Albert R."/>
            <person name="Binder M."/>
            <person name="Bloem J."/>
            <person name="Labutti K."/>
            <person name="Salamov A."/>
            <person name="Andreopoulos B."/>
            <person name="Baker S."/>
            <person name="Barry K."/>
            <person name="Bills G."/>
            <person name="Bluhm B."/>
            <person name="Cannon C."/>
            <person name="Castanera R."/>
            <person name="Culley D."/>
            <person name="Daum C."/>
            <person name="Ezra D."/>
            <person name="Gonzalez J."/>
            <person name="Henrissat B."/>
            <person name="Kuo A."/>
            <person name="Liang C."/>
            <person name="Lipzen A."/>
            <person name="Lutzoni F."/>
            <person name="Magnuson J."/>
            <person name="Mondo S."/>
            <person name="Nolan M."/>
            <person name="Ohm R."/>
            <person name="Pangilinan J."/>
            <person name="Park H.-J."/>
            <person name="Ramirez L."/>
            <person name="Alfaro M."/>
            <person name="Sun H."/>
            <person name="Tritt A."/>
            <person name="Yoshinaga Y."/>
            <person name="Zwiers L.-H."/>
            <person name="Turgeon B."/>
            <person name="Goodwin S."/>
            <person name="Spatafora J."/>
            <person name="Crous P."/>
            <person name="Grigoriev I."/>
        </authorList>
    </citation>
    <scope>NUCLEOTIDE SEQUENCE</scope>
    <source>
        <strain evidence="2">CBS 115976</strain>
    </source>
</reference>
<dbReference type="AlphaFoldDB" id="A0A6A6U150"/>
<dbReference type="PANTHER" id="PTHR35020">
    <property type="entry name" value="N-ACETYLGLUCOSAMINE-INDUCED PROTEIN 1"/>
    <property type="match status" value="1"/>
</dbReference>
<feature type="region of interest" description="Disordered" evidence="1">
    <location>
        <begin position="1"/>
        <end position="35"/>
    </location>
</feature>
<dbReference type="InterPro" id="IPR022036">
    <property type="entry name" value="DUF3605"/>
</dbReference>
<sequence>MAGSNEFSPRDLLESSPELSSRQSSPASTVQAEEEVDVQELDIDHGVNKIEWEDVKVYLEDNNLDYFFRLPSVMKKYSEDGVVMKATYGSVAGKLKALLKWEDFIAKGNLFSHQEDFKFTYNNYPYAWEDGVVHLVVWCKFALPDDPETGRIAGYVSGAIEKLLAIKCANHKDELLWWRNPPHLKSVPELEHFHILLRNPSAEFLTELNPVKG</sequence>
<evidence type="ECO:0000313" key="2">
    <source>
        <dbReference type="EMBL" id="KAF2665376.1"/>
    </source>
</evidence>
<protein>
    <submittedName>
        <fullName evidence="2">Uncharacterized protein</fullName>
    </submittedName>
</protein>
<evidence type="ECO:0000256" key="1">
    <source>
        <dbReference type="SAM" id="MobiDB-lite"/>
    </source>
</evidence>
<evidence type="ECO:0000313" key="3">
    <source>
        <dbReference type="Proteomes" id="UP000799302"/>
    </source>
</evidence>
<gene>
    <name evidence="2" type="ORF">BT63DRAFT_416940</name>
</gene>
<keyword evidence="3" id="KW-1185">Reference proteome</keyword>
<dbReference type="Pfam" id="PF12239">
    <property type="entry name" value="DUF3605"/>
    <property type="match status" value="1"/>
</dbReference>
<dbReference type="OrthoDB" id="10053431at2759"/>
<dbReference type="PANTHER" id="PTHR35020:SF2">
    <property type="entry name" value="N-ACETYLGLUCOSAMINE-INDUCED PROTEIN 1"/>
    <property type="match status" value="1"/>
</dbReference>
<dbReference type="GO" id="GO:0006044">
    <property type="term" value="P:N-acetylglucosamine metabolic process"/>
    <property type="evidence" value="ECO:0007669"/>
    <property type="project" value="TreeGrafter"/>
</dbReference>
<dbReference type="EMBL" id="MU004240">
    <property type="protein sequence ID" value="KAF2665376.1"/>
    <property type="molecule type" value="Genomic_DNA"/>
</dbReference>
<proteinExistence type="predicted"/>